<evidence type="ECO:0000256" key="2">
    <source>
        <dbReference type="ARBA" id="ARBA00010337"/>
    </source>
</evidence>
<evidence type="ECO:0000256" key="3">
    <source>
        <dbReference type="ARBA" id="ARBA00022490"/>
    </source>
</evidence>
<dbReference type="OrthoDB" id="2192946at2759"/>
<dbReference type="Pfam" id="PF17681">
    <property type="entry name" value="GCP_N_terminal"/>
    <property type="match status" value="1"/>
</dbReference>
<dbReference type="GO" id="GO:0000278">
    <property type="term" value="P:mitotic cell cycle"/>
    <property type="evidence" value="ECO:0007669"/>
    <property type="project" value="TreeGrafter"/>
</dbReference>
<evidence type="ECO:0000256" key="4">
    <source>
        <dbReference type="ARBA" id="ARBA00022701"/>
    </source>
</evidence>
<dbReference type="GO" id="GO:0000930">
    <property type="term" value="C:gamma-tubulin complex"/>
    <property type="evidence" value="ECO:0007669"/>
    <property type="project" value="TreeGrafter"/>
</dbReference>
<dbReference type="GO" id="GO:0051011">
    <property type="term" value="F:microtubule minus-end binding"/>
    <property type="evidence" value="ECO:0007669"/>
    <property type="project" value="TreeGrafter"/>
</dbReference>
<dbReference type="GO" id="GO:0007020">
    <property type="term" value="P:microtubule nucleation"/>
    <property type="evidence" value="ECO:0007669"/>
    <property type="project" value="InterPro"/>
</dbReference>
<dbReference type="AlphaFoldDB" id="A0A6P8XDS1"/>
<dbReference type="PANTHER" id="PTHR19302:SF13">
    <property type="entry name" value="GAMMA-TUBULIN COMPLEX COMPONENT 2"/>
    <property type="match status" value="1"/>
</dbReference>
<evidence type="ECO:0000259" key="10">
    <source>
        <dbReference type="Pfam" id="PF04130"/>
    </source>
</evidence>
<comment type="subunit">
    <text evidence="7">Component of the gamma-tubulin ring complex (gTuRC) consisting of TUBGCP2, TUBGCP3, TUBGCP4, TUBGCP5 and TUBGCP6 and gamma-tubulin TUBG1 or TUBG2. TUBGCP2, TUBGCP3, TUBGCP4, TUBGCP5 and TUBGCP6 assemble in a 5:5:2:1:1 stoichiometry; each is associated with a gamma-tubulin, thereby arranging 14 gamma-tubulins in a helical manner. Gamma-tubulin at the first position is blocked by TUBGCP3 at the last position, allowing 13 protafilaments to grow into a microtubule. The gTuRC (via TUBGCP3 and TUBGCP6) interacts with ACTB and MZT1; the interactions form a luminal bridge that stabilizes the initial structure during complex assembly. The gTuRC (via TUBGCP2) interacts with MZT2A/MZT2B and CDK5RAP2 (via CM1 motif); the interactions play a role in gTuRC activation. Interacts with ATF5; the ATF5:PCNT:polyglutamylated tubulin (PGT) tripartite unites the mother centriole and the pericentriolar material (PCM) in the centrosome.</text>
</comment>
<organism evidence="12 13">
    <name type="scientific">Drosophila albomicans</name>
    <name type="common">Fruit fly</name>
    <dbReference type="NCBI Taxonomy" id="7291"/>
    <lineage>
        <taxon>Eukaryota</taxon>
        <taxon>Metazoa</taxon>
        <taxon>Ecdysozoa</taxon>
        <taxon>Arthropoda</taxon>
        <taxon>Hexapoda</taxon>
        <taxon>Insecta</taxon>
        <taxon>Pterygota</taxon>
        <taxon>Neoptera</taxon>
        <taxon>Endopterygota</taxon>
        <taxon>Diptera</taxon>
        <taxon>Brachycera</taxon>
        <taxon>Muscomorpha</taxon>
        <taxon>Ephydroidea</taxon>
        <taxon>Drosophilidae</taxon>
        <taxon>Drosophila</taxon>
    </lineage>
</organism>
<dbReference type="GO" id="GO:0000922">
    <property type="term" value="C:spindle pole"/>
    <property type="evidence" value="ECO:0007669"/>
    <property type="project" value="InterPro"/>
</dbReference>
<sequence>MRPPHGQPLQDRKPGSTKSLTDELSCLTLPAVSIQSTSTSAIGGALEFGRHQEARAKVNESLGELNVVKKRVLNDVCPTPDNISHNTIAASNILSLNRSTTINSVRSRHTSSSANNTKSEDGATSSLLCPAHDAAYNCNPSEEYRTNNLWDYCEVNCETAKLNVAALPLASQQKAALSDLLYCLSCMRCDLITPLPRDDAAPGIDKYKTCYVVDKGLDKSFTSIIYDILPLASHFMAIQQVMAAIDGRGQVNMALNAELVIISRDFYRLISEADRELDRGALTLQKLLYYLQPTMWVMEQLWISLGDILLQDLKGAAVLTVLFNGVKRLDGDKAAQTMLINVTTKAAQPYMRMLQMWLQSGIIDDYMTEFMIKDYSKELKEDKVQNNWEKRFAIHSEDTPIFLEKYSNIILRTGKYLNVIRQCGKLIKSKPIVDFRFNPVDERRHVSVIREAYYFAARKVLDVLIIDNDLMGRLQSVKRYLLLQQGDFIMEFMDACDEELCKNVAKVLPMTLENLLGLTLGLSSACSDPYKDDLHCELLTYDLVTQMNKIISHCEEDGSIDHLDLTGMECFAFTYEVKWPVSLVLNKMAIGQYQILFRQLFYCKHVERQLCKVWKENSKTKKFSPRAAWLYRSAFALRQRMMNAIQNLEYYMMIEVIEPNWHAFIEKMRKVEDIDMLLTIHQDFLTMCLKSSMLTEDSQLSRIIFRLAKICLKFCEFIQQSQRIFIDAELKSMVCDSGDEKSDSQPDTLEQAECEQKLDHADTFTERIKCFDRGFTSALISFLKEVYGLAKVNTNDVFMNLVNRINFNGYYSQQMEAICIEKAMGD</sequence>
<dbReference type="FunFam" id="1.20.120.1900:FF:000002">
    <property type="entry name" value="Gamma-tubulin complex component"/>
    <property type="match status" value="1"/>
</dbReference>
<comment type="function">
    <text evidence="6">Component of the gamma-tubulin ring complex (gTuRC) which mediates microtubule nucleation. The gTuRC regulates the minus-end nucleation of alpha-beta tubulin heterodimers that grow into microtubule protafilaments, a critical step in centrosome duplication and spindle formation. Plays a role in neuronal migration.</text>
</comment>
<proteinExistence type="inferred from homology"/>
<dbReference type="InterPro" id="IPR042241">
    <property type="entry name" value="GCP_C_sf"/>
</dbReference>
<name>A0A6P8XDS1_DROAB</name>
<dbReference type="GO" id="GO:0005813">
    <property type="term" value="C:centrosome"/>
    <property type="evidence" value="ECO:0007669"/>
    <property type="project" value="UniProtKB-SubCell"/>
</dbReference>
<dbReference type="Pfam" id="PF04130">
    <property type="entry name" value="GCP_C_terminal"/>
    <property type="match status" value="1"/>
</dbReference>
<feature type="region of interest" description="Disordered" evidence="9">
    <location>
        <begin position="1"/>
        <end position="20"/>
    </location>
</feature>
<evidence type="ECO:0000259" key="11">
    <source>
        <dbReference type="Pfam" id="PF17681"/>
    </source>
</evidence>
<dbReference type="GO" id="GO:0043015">
    <property type="term" value="F:gamma-tubulin binding"/>
    <property type="evidence" value="ECO:0007669"/>
    <property type="project" value="InterPro"/>
</dbReference>
<dbReference type="GeneID" id="117563537"/>
<dbReference type="GO" id="GO:0031122">
    <property type="term" value="P:cytoplasmic microtubule organization"/>
    <property type="evidence" value="ECO:0007669"/>
    <property type="project" value="TreeGrafter"/>
</dbReference>
<dbReference type="GO" id="GO:0005874">
    <property type="term" value="C:microtubule"/>
    <property type="evidence" value="ECO:0007669"/>
    <property type="project" value="UniProtKB-KW"/>
</dbReference>
<keyword evidence="12" id="KW-1185">Reference proteome</keyword>
<feature type="domain" description="Gamma tubulin complex component C-terminal" evidence="10">
    <location>
        <begin position="470"/>
        <end position="811"/>
    </location>
</feature>
<feature type="domain" description="Gamma tubulin complex component protein N-terminal" evidence="11">
    <location>
        <begin position="177"/>
        <end position="465"/>
    </location>
</feature>
<reference evidence="13" key="1">
    <citation type="submission" date="2025-08" db="UniProtKB">
        <authorList>
            <consortium name="RefSeq"/>
        </authorList>
    </citation>
    <scope>IDENTIFICATION</scope>
    <source>
        <strain evidence="13">15112-1751.03</strain>
        <tissue evidence="13">Whole Adult</tissue>
    </source>
</reference>
<comment type="similarity">
    <text evidence="2 8">Belongs to the TUBGCP family.</text>
</comment>
<dbReference type="InterPro" id="IPR040457">
    <property type="entry name" value="GCP_C"/>
</dbReference>
<evidence type="ECO:0000313" key="13">
    <source>
        <dbReference type="RefSeq" id="XP_034097807.1"/>
    </source>
</evidence>
<dbReference type="PANTHER" id="PTHR19302">
    <property type="entry name" value="GAMMA TUBULIN COMPLEX PROTEIN"/>
    <property type="match status" value="1"/>
</dbReference>
<evidence type="ECO:0000256" key="7">
    <source>
        <dbReference type="ARBA" id="ARBA00093572"/>
    </source>
</evidence>
<dbReference type="InterPro" id="IPR007259">
    <property type="entry name" value="GCP"/>
</dbReference>
<dbReference type="GO" id="GO:0051225">
    <property type="term" value="P:spindle assembly"/>
    <property type="evidence" value="ECO:0007669"/>
    <property type="project" value="TreeGrafter"/>
</dbReference>
<gene>
    <name evidence="13" type="primary">LOC117563537</name>
</gene>
<keyword evidence="5 8" id="KW-0206">Cytoskeleton</keyword>
<evidence type="ECO:0000313" key="12">
    <source>
        <dbReference type="Proteomes" id="UP000515160"/>
    </source>
</evidence>
<accession>A0A6P8XDS1</accession>
<comment type="subcellular location">
    <subcellularLocation>
        <location evidence="1">Cytoplasm</location>
        <location evidence="1">Cytoskeleton</location>
        <location evidence="1">Microtubule organizing center</location>
        <location evidence="1">Centrosome</location>
    </subcellularLocation>
</comment>
<dbReference type="Gene3D" id="1.20.120.1900">
    <property type="entry name" value="Gamma-tubulin complex, C-terminal domain"/>
    <property type="match status" value="1"/>
</dbReference>
<dbReference type="RefSeq" id="XP_034097807.1">
    <property type="nucleotide sequence ID" value="XM_034241916.2"/>
</dbReference>
<keyword evidence="3 8" id="KW-0963">Cytoplasm</keyword>
<evidence type="ECO:0000256" key="5">
    <source>
        <dbReference type="ARBA" id="ARBA00023212"/>
    </source>
</evidence>
<feature type="region of interest" description="Disordered" evidence="9">
    <location>
        <begin position="104"/>
        <end position="123"/>
    </location>
</feature>
<dbReference type="Proteomes" id="UP000515160">
    <property type="component" value="Chromosome 2L"/>
</dbReference>
<evidence type="ECO:0000256" key="1">
    <source>
        <dbReference type="ARBA" id="ARBA00004300"/>
    </source>
</evidence>
<dbReference type="InterPro" id="IPR041470">
    <property type="entry name" value="GCP_N"/>
</dbReference>
<evidence type="ECO:0000256" key="6">
    <source>
        <dbReference type="ARBA" id="ARBA00093403"/>
    </source>
</evidence>
<evidence type="ECO:0000256" key="9">
    <source>
        <dbReference type="SAM" id="MobiDB-lite"/>
    </source>
</evidence>
<evidence type="ECO:0000256" key="8">
    <source>
        <dbReference type="RuleBase" id="RU363050"/>
    </source>
</evidence>
<dbReference type="GO" id="GO:0051321">
    <property type="term" value="P:meiotic cell cycle"/>
    <property type="evidence" value="ECO:0007669"/>
    <property type="project" value="TreeGrafter"/>
</dbReference>
<keyword evidence="4 8" id="KW-0493">Microtubule</keyword>
<protein>
    <recommendedName>
        <fullName evidence="8">Gamma-tubulin complex component</fullName>
    </recommendedName>
</protein>